<dbReference type="EMBL" id="LR999455">
    <property type="protein sequence ID" value="CAE6067433.1"/>
    <property type="molecule type" value="Genomic_DNA"/>
</dbReference>
<protein>
    <recommendedName>
        <fullName evidence="8">Mannan endo-1,4-beta-mannosidase</fullName>
    </recommendedName>
</protein>
<evidence type="ECO:0000259" key="4">
    <source>
        <dbReference type="Pfam" id="PF00150"/>
    </source>
</evidence>
<dbReference type="InterPro" id="IPR035992">
    <property type="entry name" value="Ricin_B-like_lectins"/>
</dbReference>
<dbReference type="Proteomes" id="UP000682877">
    <property type="component" value="Chromosome 5"/>
</dbReference>
<dbReference type="Gene3D" id="3.20.20.80">
    <property type="entry name" value="Glycosidases"/>
    <property type="match status" value="3"/>
</dbReference>
<keyword evidence="7" id="KW-1185">Reference proteome</keyword>
<dbReference type="SUPFAM" id="SSF50370">
    <property type="entry name" value="Ricin B-like lectins"/>
    <property type="match status" value="2"/>
</dbReference>
<feature type="domain" description="Glycoside hydrolase family 5" evidence="4">
    <location>
        <begin position="665"/>
        <end position="807"/>
    </location>
</feature>
<name>A0A8S2A8A4_ARAAE</name>
<evidence type="ECO:0008006" key="8">
    <source>
        <dbReference type="Google" id="ProtNLM"/>
    </source>
</evidence>
<evidence type="ECO:0000313" key="7">
    <source>
        <dbReference type="Proteomes" id="UP000682877"/>
    </source>
</evidence>
<feature type="domain" description="Ricin B lectin" evidence="5">
    <location>
        <begin position="384"/>
        <end position="484"/>
    </location>
</feature>
<evidence type="ECO:0000256" key="1">
    <source>
        <dbReference type="ARBA" id="ARBA00005641"/>
    </source>
</evidence>
<dbReference type="PROSITE" id="PS50231">
    <property type="entry name" value="RICIN_B_LECTIN"/>
    <property type="match status" value="1"/>
</dbReference>
<dbReference type="AlphaFoldDB" id="A0A8S2A8A4"/>
<dbReference type="GO" id="GO:0004553">
    <property type="term" value="F:hydrolase activity, hydrolyzing O-glycosyl compounds"/>
    <property type="evidence" value="ECO:0007669"/>
    <property type="project" value="InterPro"/>
</dbReference>
<dbReference type="SUPFAM" id="SSF51445">
    <property type="entry name" value="(Trans)glycosidases"/>
    <property type="match status" value="2"/>
</dbReference>
<gene>
    <name evidence="6" type="ORF">AARE701A_LOCUS12013</name>
</gene>
<keyword evidence="2" id="KW-0378">Hydrolase</keyword>
<dbReference type="InterPro" id="IPR001547">
    <property type="entry name" value="Glyco_hydro_5"/>
</dbReference>
<evidence type="ECO:0000313" key="6">
    <source>
        <dbReference type="EMBL" id="CAE6067433.1"/>
    </source>
</evidence>
<dbReference type="InterPro" id="IPR000772">
    <property type="entry name" value="Ricin_B_lectin"/>
</dbReference>
<dbReference type="Pfam" id="PF00150">
    <property type="entry name" value="Cellulase"/>
    <property type="match status" value="2"/>
</dbReference>
<feature type="domain" description="Glycoside hydrolase family 5" evidence="4">
    <location>
        <begin position="43"/>
        <end position="324"/>
    </location>
</feature>
<dbReference type="InterPro" id="IPR017853">
    <property type="entry name" value="GH"/>
</dbReference>
<evidence type="ECO:0000259" key="5">
    <source>
        <dbReference type="Pfam" id="PF00652"/>
    </source>
</evidence>
<dbReference type="PANTHER" id="PTHR31263:SF63">
    <property type="entry name" value="CELLULASE (GLYCOSYL HYDROLASE FAMILY 5) PROTEIN"/>
    <property type="match status" value="1"/>
</dbReference>
<reference evidence="6" key="1">
    <citation type="submission" date="2021-01" db="EMBL/GenBank/DDBJ databases">
        <authorList>
            <person name="Bezrukov I."/>
        </authorList>
    </citation>
    <scope>NUCLEOTIDE SEQUENCE</scope>
</reference>
<comment type="similarity">
    <text evidence="1">Belongs to the glycosyl hydrolase 5 (cellulase A) family.</text>
</comment>
<evidence type="ECO:0000256" key="2">
    <source>
        <dbReference type="ARBA" id="ARBA00022801"/>
    </source>
</evidence>
<accession>A0A8S2A8A4</accession>
<dbReference type="Gene3D" id="2.80.10.50">
    <property type="match status" value="1"/>
</dbReference>
<keyword evidence="3" id="KW-0326">Glycosidase</keyword>
<sequence>MAYPLSTNSRWIIDEKGQRVKLACVNWPSHLQPVVAEGLSKQRVDDLAKKIVAMGFNCVRLTWPLYLATNETLANKVTVRQSFQSLGLNDDISGFETKNPSMIDLPLIEAYKKVVDKLGNKNVMVILDNHLTKPGWCCGYNDGNGFFGDTFFDPATWIAGLTKIATTFKGASNVVGMSLRNELRGPKQNVDDWFKYMQQGAEALHEANPNVLVILSGLSYDTDLSFVRSRPVNLTFTRKLVFELHRYSFTNTKTWSSKNPNEACGEILQSIENGGGFNLRDFPVFLSEFGIDLRGKNVNDNRYIGCILGWAAENDVDWSIWTLQGSYYLREGVVGMSEYYGILDSDWVRVRSQSFLQRLSLIQSPLQGPGTQSKVYNLVFHPLTGLCMLQSILDPTKVTLGLCNESQPWSYTPENTLTLKDKSLCLENTGPNAPVKLSETSCSSPNLSKWETISASNMLLAAKSTSNSLCLDVDESNNLIASNCKCVKGEDSSCDPISQWFKIVKRDNQMEKFFFISVFLLPYVITTFAFPLSTDSRWIVDDGNKGQRVKLTCVNWPSHLETAVAEGLSKQPLDTIAEKIVSMGFNCVRLTWPLYLATDESFSAFMTVRQSLRKFRLFEAVSGFQTHNPTILDLPLFKAFQEVVSCLGKHKVMVILDNHISQPGWNELRGPKQNTKDWYTYMRKGAEAVHSVNPDVLVIVSGLNYATDLSFLRDRPFEVSFRRKLVFEIHWYGFWNSWEGDELNKICGKETEKMMKMSGFLLEKGVPLFVSEFGIDQRGNNANDIKFLSCFMALAADLDLDWSLWTLAGSYYIREKTIGSDEAYGVLDWNWSSIRNTTILQMISAIQSPFQGPGLMETQPKKIMFHPSSGLCIVRKSLFQLKLGSCNRSESWRLSSHRVLSLTEEQILCLKAYEKGKSVKLRLFFSDSYCSKWKLLSDSKMQLSSKNKNGVSVCLDVDSKYNNIVTNSCKCLQGNSSCDPRSQWFKLVTSTRKRSKPKHVLQISPYSKTFLQKSLSV</sequence>
<dbReference type="PANTHER" id="PTHR31263">
    <property type="entry name" value="CELLULASE FAMILY PROTEIN (AFU_ORTHOLOGUE AFUA_5G14560)"/>
    <property type="match status" value="1"/>
</dbReference>
<proteinExistence type="inferred from homology"/>
<organism evidence="6 7">
    <name type="scientific">Arabidopsis arenosa</name>
    <name type="common">Sand rock-cress</name>
    <name type="synonym">Cardaminopsis arenosa</name>
    <dbReference type="NCBI Taxonomy" id="38785"/>
    <lineage>
        <taxon>Eukaryota</taxon>
        <taxon>Viridiplantae</taxon>
        <taxon>Streptophyta</taxon>
        <taxon>Embryophyta</taxon>
        <taxon>Tracheophyta</taxon>
        <taxon>Spermatophyta</taxon>
        <taxon>Magnoliopsida</taxon>
        <taxon>eudicotyledons</taxon>
        <taxon>Gunneridae</taxon>
        <taxon>Pentapetalae</taxon>
        <taxon>rosids</taxon>
        <taxon>malvids</taxon>
        <taxon>Brassicales</taxon>
        <taxon>Brassicaceae</taxon>
        <taxon>Camelineae</taxon>
        <taxon>Arabidopsis</taxon>
    </lineage>
</organism>
<dbReference type="Pfam" id="PF00652">
    <property type="entry name" value="Ricin_B_lectin"/>
    <property type="match status" value="1"/>
</dbReference>
<dbReference type="GO" id="GO:0000272">
    <property type="term" value="P:polysaccharide catabolic process"/>
    <property type="evidence" value="ECO:0007669"/>
    <property type="project" value="InterPro"/>
</dbReference>
<evidence type="ECO:0000256" key="3">
    <source>
        <dbReference type="ARBA" id="ARBA00023295"/>
    </source>
</evidence>